<feature type="signal peptide" evidence="1">
    <location>
        <begin position="1"/>
        <end position="24"/>
    </location>
</feature>
<evidence type="ECO:0000259" key="2">
    <source>
        <dbReference type="Pfam" id="PF12849"/>
    </source>
</evidence>
<dbReference type="Pfam" id="PF12849">
    <property type="entry name" value="PBP_like_2"/>
    <property type="match status" value="1"/>
</dbReference>
<name>A0A557R2V6_9RHOO</name>
<dbReference type="PANTHER" id="PTHR37945:SF1">
    <property type="entry name" value="EXTRACELLULAR TUNGSTATE BINDING PROTEIN"/>
    <property type="match status" value="1"/>
</dbReference>
<dbReference type="SUPFAM" id="SSF53850">
    <property type="entry name" value="Periplasmic binding protein-like II"/>
    <property type="match status" value="1"/>
</dbReference>
<reference evidence="3 4" key="1">
    <citation type="submission" date="2019-07" db="EMBL/GenBank/DDBJ databases">
        <title>The pathways for chlorine oxyanion respiration interact through the shared metabolite chlorate.</title>
        <authorList>
            <person name="Barnum T.P."/>
            <person name="Cheng Y."/>
            <person name="Hill K.A."/>
            <person name="Lucas L.N."/>
            <person name="Carlson H.K."/>
            <person name="Coates J.D."/>
        </authorList>
    </citation>
    <scope>NUCLEOTIDE SEQUENCE [LARGE SCALE GENOMIC DNA]</scope>
    <source>
        <strain evidence="3 4">SFB-3</strain>
    </source>
</reference>
<comment type="caution">
    <text evidence="3">The sequence shown here is derived from an EMBL/GenBank/DDBJ whole genome shotgun (WGS) entry which is preliminary data.</text>
</comment>
<evidence type="ECO:0000256" key="1">
    <source>
        <dbReference type="SAM" id="SignalP"/>
    </source>
</evidence>
<dbReference type="InterPro" id="IPR024370">
    <property type="entry name" value="PBP_domain"/>
</dbReference>
<feature type="chain" id="PRO_5021816593" evidence="1">
    <location>
        <begin position="25"/>
        <end position="271"/>
    </location>
</feature>
<accession>A0A557R2V6</accession>
<dbReference type="Proteomes" id="UP000319502">
    <property type="component" value="Unassembled WGS sequence"/>
</dbReference>
<evidence type="ECO:0000313" key="4">
    <source>
        <dbReference type="Proteomes" id="UP000319502"/>
    </source>
</evidence>
<gene>
    <name evidence="3" type="ORF">FHP91_01950</name>
</gene>
<keyword evidence="4" id="KW-1185">Reference proteome</keyword>
<dbReference type="EMBL" id="VMNK01000002">
    <property type="protein sequence ID" value="TVO59499.1"/>
    <property type="molecule type" value="Genomic_DNA"/>
</dbReference>
<dbReference type="AlphaFoldDB" id="A0A557R2V6"/>
<proteinExistence type="predicted"/>
<dbReference type="OrthoDB" id="186379at2"/>
<evidence type="ECO:0000313" key="3">
    <source>
        <dbReference type="EMBL" id="TVO59499.1"/>
    </source>
</evidence>
<organism evidence="3 4">
    <name type="scientific">Denitromonas halophila</name>
    <dbReference type="NCBI Taxonomy" id="1629404"/>
    <lineage>
        <taxon>Bacteria</taxon>
        <taxon>Pseudomonadati</taxon>
        <taxon>Pseudomonadota</taxon>
        <taxon>Betaproteobacteria</taxon>
        <taxon>Rhodocyclales</taxon>
        <taxon>Zoogloeaceae</taxon>
        <taxon>Denitromonas</taxon>
    </lineage>
</organism>
<protein>
    <submittedName>
        <fullName evidence="3">Tungsten ABC transporter substrate-binding protein</fullName>
    </submittedName>
</protein>
<dbReference type="PANTHER" id="PTHR37945">
    <property type="entry name" value="EXTRACELLULAR TUNGSTATE BINDING PROTEIN"/>
    <property type="match status" value="1"/>
</dbReference>
<dbReference type="Gene3D" id="3.40.190.10">
    <property type="entry name" value="Periplasmic binding protein-like II"/>
    <property type="match status" value="2"/>
</dbReference>
<sequence>MASGFLKRLLPALILSATAMSVQAGESITLASTTSTENSGLFGYILPIFEKATGIQVKVVALGTGQALDVGKRGDADALLVHDRAKEEAFVAEGFGAYRKDVMYNDFVVVGPAADPAGIAAAKSTDEAFGKIADSGNAFASRADRSGTHSAEMRFWKAAGKNPEGQAWYKASGSGMGATLNMAAGVGAYTLSDRGSWANFKNRQDLKILFQGDPALYNPYGVILINPVKHPHVKKAAAESFINWITSEAGHQAIADYKLHGEQLFFPLKAK</sequence>
<keyword evidence="1" id="KW-0732">Signal</keyword>
<dbReference type="InterPro" id="IPR052738">
    <property type="entry name" value="ABC-Tungstate_binding"/>
</dbReference>
<feature type="domain" description="PBP" evidence="2">
    <location>
        <begin position="29"/>
        <end position="248"/>
    </location>
</feature>